<dbReference type="OrthoDB" id="9882876at2"/>
<organism evidence="1 2">
    <name type="scientific">Pseudomonas mandelii JR-1</name>
    <dbReference type="NCBI Taxonomy" id="1147786"/>
    <lineage>
        <taxon>Bacteria</taxon>
        <taxon>Pseudomonadati</taxon>
        <taxon>Pseudomonadota</taxon>
        <taxon>Gammaproteobacteria</taxon>
        <taxon>Pseudomonadales</taxon>
        <taxon>Pseudomonadaceae</taxon>
        <taxon>Pseudomonas</taxon>
    </lineage>
</organism>
<reference evidence="1 2" key="1">
    <citation type="journal article" date="2012" name="J. Bacteriol.">
        <title>Genome sequence of cold-adapted Pseudomonas mandelii strain JR-1.</title>
        <authorList>
            <person name="Jang S.H."/>
            <person name="Kim J."/>
            <person name="Kim J."/>
            <person name="Hong S."/>
            <person name="Lee C."/>
        </authorList>
    </citation>
    <scope>NUCLEOTIDE SEQUENCE [LARGE SCALE GENOMIC DNA]</scope>
    <source>
        <strain evidence="1 2">JR-1</strain>
        <plasmid evidence="2">Plasmid</plasmid>
    </source>
</reference>
<proteinExistence type="predicted"/>
<dbReference type="AlphaFoldDB" id="A0A024EM62"/>
<dbReference type="EMBL" id="CP005961">
    <property type="protein sequence ID" value="AHZ73655.1"/>
    <property type="molecule type" value="Genomic_DNA"/>
</dbReference>
<geneLocation type="plasmid" evidence="2"/>
<dbReference type="KEGG" id="pman:OU5_P0403"/>
<name>A0A024EM62_9PSED</name>
<evidence type="ECO:0000313" key="1">
    <source>
        <dbReference type="EMBL" id="AHZ73655.1"/>
    </source>
</evidence>
<sequence length="169" mass="18546">MFSSNHVNESSWPDFADSAMDLLNPIRRFFKAAHQHHQPQSTKSFSVGEGSNARYLACEVRRSDLTIQTDSADTNRVDLRFFIGYGVYGTVQTAAAVAGLKAELQEMVEGSISHRQIRNAEGSFKAVFSDGSMTLKAEGNTQGWIIQVCLMIRASAMTRGLAVSHSAQN</sequence>
<keyword evidence="1" id="KW-0614">Plasmid</keyword>
<accession>A0A024EM62</accession>
<dbReference type="Proteomes" id="UP000026913">
    <property type="component" value="Plasmid unnamed"/>
</dbReference>
<gene>
    <name evidence="1" type="ORF">OU5_P0403</name>
</gene>
<evidence type="ECO:0000313" key="2">
    <source>
        <dbReference type="Proteomes" id="UP000026913"/>
    </source>
</evidence>
<dbReference type="HOGENOM" id="CLU_1577173_0_0_6"/>
<dbReference type="RefSeq" id="WP_010466502.1">
    <property type="nucleotide sequence ID" value="NZ_CP005961.1"/>
</dbReference>
<protein>
    <submittedName>
        <fullName evidence="1">Uncharacterized protein</fullName>
    </submittedName>
</protein>